<dbReference type="OrthoDB" id="7968664at2759"/>
<dbReference type="OMA" id="YSIWNFC"/>
<feature type="transmembrane region" description="Helical" evidence="1">
    <location>
        <begin position="175"/>
        <end position="191"/>
    </location>
</feature>
<reference evidence="2 3" key="1">
    <citation type="journal article" date="2015" name="Nat. Commun.">
        <title>Lucilia cuprina genome unlocks parasitic fly biology to underpin future interventions.</title>
        <authorList>
            <person name="Anstead C.A."/>
            <person name="Korhonen P.K."/>
            <person name="Young N.D."/>
            <person name="Hall R.S."/>
            <person name="Jex A.R."/>
            <person name="Murali S.C."/>
            <person name="Hughes D.S."/>
            <person name="Lee S.F."/>
            <person name="Perry T."/>
            <person name="Stroehlein A.J."/>
            <person name="Ansell B.R."/>
            <person name="Breugelmans B."/>
            <person name="Hofmann A."/>
            <person name="Qu J."/>
            <person name="Dugan S."/>
            <person name="Lee S.L."/>
            <person name="Chao H."/>
            <person name="Dinh H."/>
            <person name="Han Y."/>
            <person name="Doddapaneni H.V."/>
            <person name="Worley K.C."/>
            <person name="Muzny D.M."/>
            <person name="Ioannidis P."/>
            <person name="Waterhouse R.M."/>
            <person name="Zdobnov E.M."/>
            <person name="James P.J."/>
            <person name="Bagnall N.H."/>
            <person name="Kotze A.C."/>
            <person name="Gibbs R.A."/>
            <person name="Richards S."/>
            <person name="Batterham P."/>
            <person name="Gasser R.B."/>
        </authorList>
    </citation>
    <scope>NUCLEOTIDE SEQUENCE [LARGE SCALE GENOMIC DNA]</scope>
    <source>
        <strain evidence="2 3">LS</strain>
        <tissue evidence="2">Full body</tissue>
    </source>
</reference>
<dbReference type="EMBL" id="JRES01000760">
    <property type="protein sequence ID" value="KNC28515.1"/>
    <property type="molecule type" value="Genomic_DNA"/>
</dbReference>
<feature type="transmembrane region" description="Helical" evidence="1">
    <location>
        <begin position="67"/>
        <end position="85"/>
    </location>
</feature>
<proteinExistence type="predicted"/>
<keyword evidence="3" id="KW-1185">Reference proteome</keyword>
<feature type="transmembrane region" description="Helical" evidence="1">
    <location>
        <begin position="144"/>
        <end position="163"/>
    </location>
</feature>
<evidence type="ECO:0000313" key="3">
    <source>
        <dbReference type="Proteomes" id="UP000037069"/>
    </source>
</evidence>
<evidence type="ECO:0000313" key="2">
    <source>
        <dbReference type="EMBL" id="KNC28515.1"/>
    </source>
</evidence>
<keyword evidence="1" id="KW-0812">Transmembrane</keyword>
<gene>
    <name evidence="2" type="ORF">FF38_05738</name>
</gene>
<dbReference type="Proteomes" id="UP000037069">
    <property type="component" value="Unassembled WGS sequence"/>
</dbReference>
<feature type="transmembrane region" description="Helical" evidence="1">
    <location>
        <begin position="119"/>
        <end position="137"/>
    </location>
</feature>
<comment type="caution">
    <text evidence="2">The sequence shown here is derived from an EMBL/GenBank/DDBJ whole genome shotgun (WGS) entry which is preliminary data.</text>
</comment>
<organism evidence="2 3">
    <name type="scientific">Lucilia cuprina</name>
    <name type="common">Green bottle fly</name>
    <name type="synonym">Australian sheep blowfly</name>
    <dbReference type="NCBI Taxonomy" id="7375"/>
    <lineage>
        <taxon>Eukaryota</taxon>
        <taxon>Metazoa</taxon>
        <taxon>Ecdysozoa</taxon>
        <taxon>Arthropoda</taxon>
        <taxon>Hexapoda</taxon>
        <taxon>Insecta</taxon>
        <taxon>Pterygota</taxon>
        <taxon>Neoptera</taxon>
        <taxon>Endopterygota</taxon>
        <taxon>Diptera</taxon>
        <taxon>Brachycera</taxon>
        <taxon>Muscomorpha</taxon>
        <taxon>Oestroidea</taxon>
        <taxon>Calliphoridae</taxon>
        <taxon>Luciliinae</taxon>
        <taxon>Lucilia</taxon>
    </lineage>
</organism>
<sequence length="216" mass="25987">ISFKKIMYKITHFDKKLCHLLRHHLDFVDENMCDIYSIWNFCPRTRWKALKTFFAEKYLCQSQYFPFIYWLVLVVSIMGSIYSFSEFSSLFWGTRKQLNMWRQRTFYVLPPSVLRKCRLVGALIMLYAWLLLWYAVVKVSPSNMTPWLIINMLVLGCDLIIWITEVFSGVCKLELQTLFSFTLMIVIYLFVRCVQRVFQNAIEINDVEDLRLWKSF</sequence>
<feature type="non-terminal residue" evidence="2">
    <location>
        <position position="1"/>
    </location>
</feature>
<name>A0A0L0C8E4_LUCCU</name>
<evidence type="ECO:0000256" key="1">
    <source>
        <dbReference type="SAM" id="Phobius"/>
    </source>
</evidence>
<keyword evidence="1" id="KW-0472">Membrane</keyword>
<keyword evidence="1" id="KW-1133">Transmembrane helix</keyword>
<dbReference type="AlphaFoldDB" id="A0A0L0C8E4"/>
<accession>A0A0L0C8E4</accession>
<protein>
    <submittedName>
        <fullName evidence="2">Uncharacterized protein</fullName>
    </submittedName>
</protein>